<keyword evidence="9" id="KW-1185">Reference proteome</keyword>
<gene>
    <name evidence="8" type="primary">TRIM65</name>
</gene>
<accession>A0A3B4EMB8</accession>
<keyword evidence="2 4" id="KW-0863">Zinc-finger</keyword>
<sequence>SVLFIVMSVPQSLRVGSMTLDCLDPDFGFALNKRRLSLHMRPPPRSPALQNEMLGSEDDVVCDSCIESPRRAKKSCLTCLVSYCEAHLRPHLENVKFQSHRLVEPLRDVETRMCETHDSQLELYCCVDACCVCPECVSGGHQGHDTLPIANARRKIEKELQEKQIEVTKTVTAAENAANNLQSNILSVHVCLCAQACVQDVCAVLQQQFSTLQAAVEQVRAELYEALEAEQQHAVAQAHGVRQHLEQRCTELKKTHTHLEKITKNKNDVDFLQEYSQWKKSSRDMCVPAVSISLTDHLQSFSRIITDTTQQLCDSVLTSYRGTLKQACLNGQSTGHSTSTQTPPLNPAVDAAPLTFDSSTAHQFLRLTEDGRKVTNTTPWHHGYQERPERFLHWKQVLAAQSFYQGRHYFEVDISGEGVHVGVAGESIVRQSANNDGCLMGHSASWCLQWNGRGFSAWHEGQETPISAPKSTRLGVYLDFARRSLAFYAVNGGVTLLHQYQAELKEPLYPACWLPKKENVVLLVVPGQEMPLKSPSPPCSPP</sequence>
<dbReference type="InterPro" id="IPR043136">
    <property type="entry name" value="B30.2/SPRY_sf"/>
</dbReference>
<dbReference type="PROSITE" id="PS50188">
    <property type="entry name" value="B302_SPRY"/>
    <property type="match status" value="1"/>
</dbReference>
<dbReference type="InterPro" id="IPR058030">
    <property type="entry name" value="TRIM8/14/16/25/29/45/65_CC"/>
</dbReference>
<name>A0A3B4EMB8_PYGNA</name>
<reference evidence="8" key="3">
    <citation type="submission" date="2025-09" db="UniProtKB">
        <authorList>
            <consortium name="Ensembl"/>
        </authorList>
    </citation>
    <scope>IDENTIFICATION</scope>
</reference>
<dbReference type="Gene3D" id="2.60.120.920">
    <property type="match status" value="1"/>
</dbReference>
<organism evidence="8 9">
    <name type="scientific">Pygocentrus nattereri</name>
    <name type="common">Red-bellied piranha</name>
    <dbReference type="NCBI Taxonomy" id="42514"/>
    <lineage>
        <taxon>Eukaryota</taxon>
        <taxon>Metazoa</taxon>
        <taxon>Chordata</taxon>
        <taxon>Craniata</taxon>
        <taxon>Vertebrata</taxon>
        <taxon>Euteleostomi</taxon>
        <taxon>Actinopterygii</taxon>
        <taxon>Neopterygii</taxon>
        <taxon>Teleostei</taxon>
        <taxon>Ostariophysi</taxon>
        <taxon>Characiformes</taxon>
        <taxon>Characoidei</taxon>
        <taxon>Pygocentrus</taxon>
    </lineage>
</organism>
<evidence type="ECO:0000313" key="8">
    <source>
        <dbReference type="Ensembl" id="ENSPNAP00000037622.2"/>
    </source>
</evidence>
<dbReference type="InterPro" id="IPR001870">
    <property type="entry name" value="B30.2/SPRY"/>
</dbReference>
<dbReference type="Pfam" id="PF25600">
    <property type="entry name" value="TRIM_CC"/>
    <property type="match status" value="1"/>
</dbReference>
<reference evidence="8" key="2">
    <citation type="submission" date="2025-08" db="UniProtKB">
        <authorList>
            <consortium name="Ensembl"/>
        </authorList>
    </citation>
    <scope>IDENTIFICATION</scope>
</reference>
<dbReference type="SUPFAM" id="SSF57845">
    <property type="entry name" value="B-box zinc-binding domain"/>
    <property type="match status" value="1"/>
</dbReference>
<dbReference type="CDD" id="cd19769">
    <property type="entry name" value="Bbox2_TRIM16-like"/>
    <property type="match status" value="1"/>
</dbReference>
<feature type="domain" description="B30.2/SPRY" evidence="7">
    <location>
        <begin position="334"/>
        <end position="530"/>
    </location>
</feature>
<dbReference type="Gene3D" id="3.30.160.60">
    <property type="entry name" value="Classic Zinc Finger"/>
    <property type="match status" value="1"/>
</dbReference>
<feature type="coiled-coil region" evidence="5">
    <location>
        <begin position="202"/>
        <end position="262"/>
    </location>
</feature>
<dbReference type="PRINTS" id="PR01407">
    <property type="entry name" value="BUTYPHLNCDUF"/>
</dbReference>
<evidence type="ECO:0000259" key="7">
    <source>
        <dbReference type="PROSITE" id="PS50188"/>
    </source>
</evidence>
<evidence type="ECO:0000256" key="5">
    <source>
        <dbReference type="SAM" id="Coils"/>
    </source>
</evidence>
<dbReference type="OMA" id="IGLYVDF"/>
<dbReference type="Ensembl" id="ENSPNAT00000034195.2">
    <property type="protein sequence ID" value="ENSPNAP00000037622.2"/>
    <property type="gene ID" value="ENSPNAG00000029494.2"/>
</dbReference>
<dbReference type="PANTHER" id="PTHR25465:SF10">
    <property type="entry name" value="TRIPARTITE MOTIF-CONTAINING PROTEIN 16-RELATED"/>
    <property type="match status" value="1"/>
</dbReference>
<dbReference type="InterPro" id="IPR013320">
    <property type="entry name" value="ConA-like_dom_sf"/>
</dbReference>
<proteinExistence type="predicted"/>
<evidence type="ECO:0000256" key="4">
    <source>
        <dbReference type="PROSITE-ProRule" id="PRU00024"/>
    </source>
</evidence>
<dbReference type="PANTHER" id="PTHR25465">
    <property type="entry name" value="B-BOX DOMAIN CONTAINING"/>
    <property type="match status" value="1"/>
</dbReference>
<dbReference type="Pfam" id="PF00643">
    <property type="entry name" value="zf-B_box"/>
    <property type="match status" value="1"/>
</dbReference>
<evidence type="ECO:0000313" key="9">
    <source>
        <dbReference type="Proteomes" id="UP001501920"/>
    </source>
</evidence>
<evidence type="ECO:0000256" key="1">
    <source>
        <dbReference type="ARBA" id="ARBA00022723"/>
    </source>
</evidence>
<feature type="domain" description="B box-type" evidence="6">
    <location>
        <begin position="109"/>
        <end position="149"/>
    </location>
</feature>
<dbReference type="InterPro" id="IPR000315">
    <property type="entry name" value="Znf_B-box"/>
</dbReference>
<dbReference type="InterPro" id="IPR006574">
    <property type="entry name" value="PRY"/>
</dbReference>
<evidence type="ECO:0000256" key="3">
    <source>
        <dbReference type="ARBA" id="ARBA00022833"/>
    </source>
</evidence>
<dbReference type="GO" id="GO:0008270">
    <property type="term" value="F:zinc ion binding"/>
    <property type="evidence" value="ECO:0007669"/>
    <property type="project" value="UniProtKB-KW"/>
</dbReference>
<dbReference type="Gene3D" id="4.10.830.40">
    <property type="match status" value="1"/>
</dbReference>
<dbReference type="SMART" id="SM00336">
    <property type="entry name" value="BBOX"/>
    <property type="match status" value="2"/>
</dbReference>
<dbReference type="SMART" id="SM00449">
    <property type="entry name" value="SPRY"/>
    <property type="match status" value="1"/>
</dbReference>
<keyword evidence="5" id="KW-0175">Coiled coil</keyword>
<dbReference type="InterPro" id="IPR003877">
    <property type="entry name" value="SPRY_dom"/>
</dbReference>
<dbReference type="GeneTree" id="ENSGT00940000161116"/>
<protein>
    <recommendedName>
        <fullName evidence="10">B30.2/SPRY domain-containing protein</fullName>
    </recommendedName>
</protein>
<dbReference type="Proteomes" id="UP001501920">
    <property type="component" value="Chromosome 13"/>
</dbReference>
<dbReference type="GO" id="GO:0005737">
    <property type="term" value="C:cytoplasm"/>
    <property type="evidence" value="ECO:0007669"/>
    <property type="project" value="UniProtKB-ARBA"/>
</dbReference>
<dbReference type="InterPro" id="IPR003879">
    <property type="entry name" value="Butyrophylin_SPRY"/>
</dbReference>
<keyword evidence="1" id="KW-0479">Metal-binding</keyword>
<dbReference type="Pfam" id="PF00622">
    <property type="entry name" value="SPRY"/>
    <property type="match status" value="1"/>
</dbReference>
<keyword evidence="3" id="KW-0862">Zinc</keyword>
<evidence type="ECO:0000256" key="2">
    <source>
        <dbReference type="ARBA" id="ARBA00022771"/>
    </source>
</evidence>
<dbReference type="SMART" id="SM00589">
    <property type="entry name" value="PRY"/>
    <property type="match status" value="1"/>
</dbReference>
<dbReference type="SUPFAM" id="SSF49899">
    <property type="entry name" value="Concanavalin A-like lectins/glucanases"/>
    <property type="match status" value="1"/>
</dbReference>
<dbReference type="InterPro" id="IPR051051">
    <property type="entry name" value="E3_ubiq-ligase_TRIM/RNF"/>
</dbReference>
<dbReference type="PROSITE" id="PS50119">
    <property type="entry name" value="ZF_BBOX"/>
    <property type="match status" value="1"/>
</dbReference>
<dbReference type="AlphaFoldDB" id="A0A3B4EMB8"/>
<evidence type="ECO:0000259" key="6">
    <source>
        <dbReference type="PROSITE" id="PS50119"/>
    </source>
</evidence>
<reference evidence="8 9" key="1">
    <citation type="submission" date="2020-10" db="EMBL/GenBank/DDBJ databases">
        <title>Pygocentrus nattereri (red-bellied piranha) genome, fPygNat1, primary haplotype.</title>
        <authorList>
            <person name="Myers G."/>
            <person name="Meyer A."/>
            <person name="Karagic N."/>
            <person name="Pippel M."/>
            <person name="Winkler S."/>
            <person name="Tracey A."/>
            <person name="Wood J."/>
            <person name="Formenti G."/>
            <person name="Howe K."/>
            <person name="Fedrigo O."/>
            <person name="Jarvis E.D."/>
        </authorList>
    </citation>
    <scope>NUCLEOTIDE SEQUENCE [LARGE SCALE GENOMIC DNA]</scope>
</reference>
<dbReference type="STRING" id="42514.ENSPNAP00000037622"/>
<dbReference type="Pfam" id="PF13765">
    <property type="entry name" value="PRY"/>
    <property type="match status" value="1"/>
</dbReference>
<evidence type="ECO:0008006" key="10">
    <source>
        <dbReference type="Google" id="ProtNLM"/>
    </source>
</evidence>